<organism evidence="6">
    <name type="scientific">Tetraselmis sp. GSL018</name>
    <dbReference type="NCBI Taxonomy" id="582737"/>
    <lineage>
        <taxon>Eukaryota</taxon>
        <taxon>Viridiplantae</taxon>
        <taxon>Chlorophyta</taxon>
        <taxon>core chlorophytes</taxon>
        <taxon>Chlorodendrophyceae</taxon>
        <taxon>Chlorodendrales</taxon>
        <taxon>Chlorodendraceae</taxon>
        <taxon>Tetraselmis</taxon>
    </lineage>
</organism>
<protein>
    <submittedName>
        <fullName evidence="6">Squamosa promoter-binding-like protein 8-like</fullName>
    </submittedName>
</protein>
<dbReference type="InterPro" id="IPR044817">
    <property type="entry name" value="SBP-like"/>
</dbReference>
<evidence type="ECO:0000313" key="6">
    <source>
        <dbReference type="EMBL" id="JAC71173.1"/>
    </source>
</evidence>
<feature type="region of interest" description="Disordered" evidence="4">
    <location>
        <begin position="213"/>
        <end position="265"/>
    </location>
</feature>
<dbReference type="EMBL" id="GBEZ01014943">
    <property type="protein sequence ID" value="JAC71173.1"/>
    <property type="molecule type" value="Transcribed_RNA"/>
</dbReference>
<evidence type="ECO:0000256" key="3">
    <source>
        <dbReference type="ARBA" id="ARBA00022833"/>
    </source>
</evidence>
<reference evidence="6" key="1">
    <citation type="submission" date="2014-05" db="EMBL/GenBank/DDBJ databases">
        <title>The transcriptome of the halophilic microalga Tetraselmis sp. GSL018 isolated from the Great Salt Lake, Utah.</title>
        <authorList>
            <person name="Jinkerson R.E."/>
            <person name="D'Adamo S."/>
            <person name="Posewitz M.C."/>
        </authorList>
    </citation>
    <scope>NUCLEOTIDE SEQUENCE</scope>
    <source>
        <strain evidence="6">GSL018</strain>
    </source>
</reference>
<feature type="region of interest" description="Disordered" evidence="4">
    <location>
        <begin position="1"/>
        <end position="28"/>
    </location>
</feature>
<dbReference type="Gene3D" id="4.10.1100.10">
    <property type="entry name" value="Transcription factor, SBP-box domain"/>
    <property type="match status" value="1"/>
</dbReference>
<feature type="region of interest" description="Disordered" evidence="4">
    <location>
        <begin position="419"/>
        <end position="438"/>
    </location>
</feature>
<accession>A0A061RGU3</accession>
<feature type="region of interest" description="Disordered" evidence="4">
    <location>
        <begin position="106"/>
        <end position="149"/>
    </location>
</feature>
<dbReference type="PANTHER" id="PTHR31251:SF169">
    <property type="entry name" value="SQUAMOSA PROMOTER-BINDING-LIKE PROTEIN 8"/>
    <property type="match status" value="1"/>
</dbReference>
<dbReference type="SUPFAM" id="SSF103612">
    <property type="entry name" value="SBT domain"/>
    <property type="match status" value="1"/>
</dbReference>
<feature type="domain" description="SBP-type" evidence="5">
    <location>
        <begin position="32"/>
        <end position="109"/>
    </location>
</feature>
<name>A0A061RGU3_9CHLO</name>
<dbReference type="PANTHER" id="PTHR31251">
    <property type="entry name" value="SQUAMOSA PROMOTER-BINDING-LIKE PROTEIN 4"/>
    <property type="match status" value="1"/>
</dbReference>
<keyword evidence="1" id="KW-0479">Metal-binding</keyword>
<feature type="compositionally biased region" description="Low complexity" evidence="4">
    <location>
        <begin position="215"/>
        <end position="230"/>
    </location>
</feature>
<dbReference type="GO" id="GO:0008270">
    <property type="term" value="F:zinc ion binding"/>
    <property type="evidence" value="ECO:0007669"/>
    <property type="project" value="UniProtKB-KW"/>
</dbReference>
<dbReference type="InterPro" id="IPR004333">
    <property type="entry name" value="SBP_dom"/>
</dbReference>
<dbReference type="GO" id="GO:0005634">
    <property type="term" value="C:nucleus"/>
    <property type="evidence" value="ECO:0007669"/>
    <property type="project" value="InterPro"/>
</dbReference>
<evidence type="ECO:0000256" key="4">
    <source>
        <dbReference type="SAM" id="MobiDB-lite"/>
    </source>
</evidence>
<evidence type="ECO:0000259" key="5">
    <source>
        <dbReference type="PROSITE" id="PS51141"/>
    </source>
</evidence>
<keyword evidence="3" id="KW-0862">Zinc</keyword>
<evidence type="ECO:0000256" key="2">
    <source>
        <dbReference type="ARBA" id="ARBA00022771"/>
    </source>
</evidence>
<proteinExistence type="predicted"/>
<feature type="region of interest" description="Disordered" evidence="4">
    <location>
        <begin position="368"/>
        <end position="406"/>
    </location>
</feature>
<dbReference type="InterPro" id="IPR036893">
    <property type="entry name" value="SBP_sf"/>
</dbReference>
<dbReference type="GO" id="GO:0003677">
    <property type="term" value="F:DNA binding"/>
    <property type="evidence" value="ECO:0007669"/>
    <property type="project" value="InterPro"/>
</dbReference>
<dbReference type="PROSITE" id="PS51141">
    <property type="entry name" value="ZF_SBP"/>
    <property type="match status" value="1"/>
</dbReference>
<feature type="compositionally biased region" description="Basic and acidic residues" evidence="4">
    <location>
        <begin position="1"/>
        <end position="12"/>
    </location>
</feature>
<keyword evidence="2" id="KW-0863">Zinc-finger</keyword>
<dbReference type="Pfam" id="PF03110">
    <property type="entry name" value="SBP"/>
    <property type="match status" value="1"/>
</dbReference>
<dbReference type="AlphaFoldDB" id="A0A061RGU3"/>
<gene>
    <name evidence="6" type="ORF">TSPGSL018_2503</name>
</gene>
<evidence type="ECO:0000256" key="1">
    <source>
        <dbReference type="ARBA" id="ARBA00022723"/>
    </source>
</evidence>
<sequence>MEESGHSEHISTDEADQSVSSSRQQPKRRFAAPVCKVEGCGASVENMKTLNLRYKICEKHAKAEYVIQGGRRMRFCQQCSRLQPVEEFDGSKRNCRERLERIGKRRKTKLQGKDTPVMCASSTPSRDLPEAPPPLWCPQRRPAESGPHTPSFSLSAANLCISGDEYASPSELLNTPGFSLSEEAWPNYQPTPSGSSGMQRSFTPFGCAQASPLWSPAAGPADHAPAPGSARSISFSHQARWDAGDDGPFGGGASEMRSQSLPQGADFPSSWCGRDFIAKHIQEQASTMNLPESILETRTCRGQEQSRPPRLELPTYDMSMLPGSQCAVSVAPPAAAHREEPPAVMDMGCSLGCEPDVPWLLQFGGALPEHEAPGQHSQAAGYPQAPPLRLDSGHSDGLYPPGMEALGVPSPCDLQELLLPSPSDCRSNVQRRPPWADH</sequence>